<feature type="non-terminal residue" evidence="1">
    <location>
        <position position="87"/>
    </location>
</feature>
<sequence length="87" mass="10154">AYLGEQRIHLKDRIELLFKFRVFRTQPFADGEARMAAFHALQAHYYDKSVRDKEAELQACRESLARANFSAQLKELTRASMQPLKQP</sequence>
<gene>
    <name evidence="1" type="ORF">KIN13_16425</name>
</gene>
<evidence type="ECO:0000313" key="2">
    <source>
        <dbReference type="Proteomes" id="UP001196338"/>
    </source>
</evidence>
<dbReference type="EMBL" id="JAHBND010000670">
    <property type="protein sequence ID" value="MBS7674997.1"/>
    <property type="molecule type" value="Genomic_DNA"/>
</dbReference>
<reference evidence="1" key="2">
    <citation type="submission" date="2023-08" db="EMBL/GenBank/DDBJ databases">
        <title>Vibrio cholerae Outbreaks in Tanzania Exemplify Founder Flush: Simultaneous Increases in Population Size and Genetic Diversity.</title>
        <authorList>
            <person name="Debes A.K."/>
            <person name="Mohammed A."/>
            <person name="Maseke I."/>
            <person name="Almeida M."/>
            <person name="Li S."/>
            <person name="Matimba H."/>
            <person name="Joachim A."/>
            <person name="Mizinduko M."/>
            <person name="Nyanga S."/>
            <person name="Kelly M."/>
            <person name="Kachwamba Y."/>
            <person name="Schaffer A.M."/>
            <person name="Nyanga A.S."/>
            <person name="Mghamba J."/>
            <person name="Mosha F.S."/>
            <person name="Sack D.A."/>
            <person name="Stine O.C."/>
        </authorList>
    </citation>
    <scope>NUCLEOTIDE SEQUENCE</scope>
    <source>
        <strain evidence="1">TDS0091212</strain>
    </source>
</reference>
<proteinExistence type="predicted"/>
<protein>
    <submittedName>
        <fullName evidence="1">Uncharacterized protein</fullName>
    </submittedName>
</protein>
<dbReference type="RefSeq" id="WP_213421108.1">
    <property type="nucleotide sequence ID" value="NZ_JAHBND010000670.1"/>
</dbReference>
<name>A0AAW4KWE3_VIBCL</name>
<accession>A0AAW4KWE3</accession>
<dbReference type="Proteomes" id="UP001196338">
    <property type="component" value="Unassembled WGS sequence"/>
</dbReference>
<reference evidence="1" key="1">
    <citation type="submission" date="2021-05" db="EMBL/GenBank/DDBJ databases">
        <authorList>
            <person name="Stine C."/>
        </authorList>
    </citation>
    <scope>NUCLEOTIDE SEQUENCE</scope>
    <source>
        <strain evidence="1">TDS0091212</strain>
    </source>
</reference>
<dbReference type="AlphaFoldDB" id="A0AAW4KWE3"/>
<organism evidence="1 2">
    <name type="scientific">Vibrio cholerae</name>
    <dbReference type="NCBI Taxonomy" id="666"/>
    <lineage>
        <taxon>Bacteria</taxon>
        <taxon>Pseudomonadati</taxon>
        <taxon>Pseudomonadota</taxon>
        <taxon>Gammaproteobacteria</taxon>
        <taxon>Vibrionales</taxon>
        <taxon>Vibrionaceae</taxon>
        <taxon>Vibrio</taxon>
    </lineage>
</organism>
<comment type="caution">
    <text evidence="1">The sequence shown here is derived from an EMBL/GenBank/DDBJ whole genome shotgun (WGS) entry which is preliminary data.</text>
</comment>
<feature type="non-terminal residue" evidence="1">
    <location>
        <position position="1"/>
    </location>
</feature>
<evidence type="ECO:0000313" key="1">
    <source>
        <dbReference type="EMBL" id="MBS7674997.1"/>
    </source>
</evidence>